<evidence type="ECO:0000313" key="2">
    <source>
        <dbReference type="EMBL" id="KAI5344158.1"/>
    </source>
</evidence>
<keyword evidence="3" id="KW-1185">Reference proteome</keyword>
<comment type="caution">
    <text evidence="2">The sequence shown here is derived from an EMBL/GenBank/DDBJ whole genome shotgun (WGS) entry which is preliminary data.</text>
</comment>
<name>A0AAD4WJ99_PRUDU</name>
<protein>
    <submittedName>
        <fullName evidence="2">Uncharacterized protein</fullName>
    </submittedName>
</protein>
<accession>A0AAD4WJ99</accession>
<gene>
    <name evidence="2" type="ORF">L3X38_012035</name>
</gene>
<evidence type="ECO:0000256" key="1">
    <source>
        <dbReference type="SAM" id="MobiDB-lite"/>
    </source>
</evidence>
<feature type="region of interest" description="Disordered" evidence="1">
    <location>
        <begin position="1"/>
        <end position="33"/>
    </location>
</feature>
<dbReference type="Proteomes" id="UP001054821">
    <property type="component" value="Chromosome 2"/>
</dbReference>
<dbReference type="AlphaFoldDB" id="A0AAD4WJ99"/>
<sequence>METQTSSSSKALENPGPALATTTTQSELSIPASAKTTAPRLLTILCRLPTSASEIRTNGQVQIARKYAKV</sequence>
<proteinExistence type="predicted"/>
<dbReference type="EMBL" id="JAJFAZ020000002">
    <property type="protein sequence ID" value="KAI5344158.1"/>
    <property type="molecule type" value="Genomic_DNA"/>
</dbReference>
<organism evidence="2 3">
    <name type="scientific">Prunus dulcis</name>
    <name type="common">Almond</name>
    <name type="synonym">Amygdalus dulcis</name>
    <dbReference type="NCBI Taxonomy" id="3755"/>
    <lineage>
        <taxon>Eukaryota</taxon>
        <taxon>Viridiplantae</taxon>
        <taxon>Streptophyta</taxon>
        <taxon>Embryophyta</taxon>
        <taxon>Tracheophyta</taxon>
        <taxon>Spermatophyta</taxon>
        <taxon>Magnoliopsida</taxon>
        <taxon>eudicotyledons</taxon>
        <taxon>Gunneridae</taxon>
        <taxon>Pentapetalae</taxon>
        <taxon>rosids</taxon>
        <taxon>fabids</taxon>
        <taxon>Rosales</taxon>
        <taxon>Rosaceae</taxon>
        <taxon>Amygdaloideae</taxon>
        <taxon>Amygdaleae</taxon>
        <taxon>Prunus</taxon>
    </lineage>
</organism>
<reference evidence="2 3" key="1">
    <citation type="journal article" date="2022" name="G3 (Bethesda)">
        <title>Whole-genome sequence and methylome profiling of the almond [Prunus dulcis (Mill.) D.A. Webb] cultivar 'Nonpareil'.</title>
        <authorList>
            <person name="D'Amico-Willman K.M."/>
            <person name="Ouma W.Z."/>
            <person name="Meulia T."/>
            <person name="Sideli G.M."/>
            <person name="Gradziel T.M."/>
            <person name="Fresnedo-Ramirez J."/>
        </authorList>
    </citation>
    <scope>NUCLEOTIDE SEQUENCE [LARGE SCALE GENOMIC DNA]</scope>
    <source>
        <strain evidence="2">Clone GOH B32 T37-40</strain>
    </source>
</reference>
<evidence type="ECO:0000313" key="3">
    <source>
        <dbReference type="Proteomes" id="UP001054821"/>
    </source>
</evidence>
<feature type="compositionally biased region" description="Polar residues" evidence="1">
    <location>
        <begin position="1"/>
        <end position="11"/>
    </location>
</feature>